<dbReference type="EMBL" id="DF836348">
    <property type="protein sequence ID" value="GAN04259.1"/>
    <property type="molecule type" value="Genomic_DNA"/>
</dbReference>
<dbReference type="Proteomes" id="UP000053815">
    <property type="component" value="Unassembled WGS sequence"/>
</dbReference>
<evidence type="ECO:0000256" key="5">
    <source>
        <dbReference type="RuleBase" id="RU362106"/>
    </source>
</evidence>
<dbReference type="GO" id="GO:0034246">
    <property type="term" value="F:mitochondrial transcription factor activity"/>
    <property type="evidence" value="ECO:0007669"/>
    <property type="project" value="TreeGrafter"/>
</dbReference>
<dbReference type="Gene3D" id="3.40.50.150">
    <property type="entry name" value="Vaccinia Virus protein VP39"/>
    <property type="match status" value="1"/>
</dbReference>
<dbReference type="SUPFAM" id="SSF53335">
    <property type="entry name" value="S-adenosyl-L-methionine-dependent methyltransferases"/>
    <property type="match status" value="1"/>
</dbReference>
<protein>
    <recommendedName>
        <fullName evidence="5">rRNA adenine N(6)-methyltransferase</fullName>
        <ecNumber evidence="5">2.1.1.-</ecNumber>
    </recommendedName>
</protein>
<proteinExistence type="inferred from homology"/>
<dbReference type="GO" id="GO:0005759">
    <property type="term" value="C:mitochondrial matrix"/>
    <property type="evidence" value="ECO:0007669"/>
    <property type="project" value="TreeGrafter"/>
</dbReference>
<comment type="similarity">
    <text evidence="5">Belongs to the class I-like SAM-binding methyltransferase superfamily. rRNA adenine N(6)-methyltransferase family.</text>
</comment>
<evidence type="ECO:0000313" key="7">
    <source>
        <dbReference type="Proteomes" id="UP000053815"/>
    </source>
</evidence>
<dbReference type="PANTHER" id="PTHR11727">
    <property type="entry name" value="DIMETHYLADENOSINE TRANSFERASE"/>
    <property type="match status" value="1"/>
</dbReference>
<evidence type="ECO:0000256" key="1">
    <source>
        <dbReference type="ARBA" id="ARBA00022603"/>
    </source>
</evidence>
<dbReference type="Pfam" id="PF00398">
    <property type="entry name" value="RrnaAD"/>
    <property type="match status" value="1"/>
</dbReference>
<evidence type="ECO:0000256" key="4">
    <source>
        <dbReference type="ARBA" id="ARBA00022884"/>
    </source>
</evidence>
<dbReference type="GO" id="GO:0003723">
    <property type="term" value="F:RNA binding"/>
    <property type="evidence" value="ECO:0007669"/>
    <property type="project" value="UniProtKB-KW"/>
</dbReference>
<evidence type="ECO:0000313" key="6">
    <source>
        <dbReference type="EMBL" id="GAN04259.1"/>
    </source>
</evidence>
<dbReference type="GO" id="GO:0032259">
    <property type="term" value="P:methylation"/>
    <property type="evidence" value="ECO:0007669"/>
    <property type="project" value="UniProtKB-KW"/>
</dbReference>
<name>A0A0C9MAC8_9FUNG</name>
<keyword evidence="4" id="KW-0694">RNA-binding</keyword>
<dbReference type="GO" id="GO:0008168">
    <property type="term" value="F:methyltransferase activity"/>
    <property type="evidence" value="ECO:0007669"/>
    <property type="project" value="UniProtKB-KW"/>
</dbReference>
<keyword evidence="3 5" id="KW-0949">S-adenosyl-L-methionine</keyword>
<dbReference type="GO" id="GO:0006364">
    <property type="term" value="P:rRNA processing"/>
    <property type="evidence" value="ECO:0007669"/>
    <property type="project" value="UniProtKB-KW"/>
</dbReference>
<sequence>MSKAKFTAFSNKFPTLAEWSKNFRHRSSTAPRATLGNQKIAALGFKQLNLPNVKDMTAVEIYPGLGAWTSVLKDSGFKRVLALEPVPAYNKWITGLSEQSNGVVETLKKDGYEWETYMDLRQPEYLGSLEDKDWTHVHPHILFTGTLPKGSKGEQLLAQFATCIVNKMAMHTLGRVQMAFWMPDTLYQKFVAPPKNHIRCKMSVIAEACADVKLICSTEPEDMYPHGQYHLLHIVPFAESNIKSQWDVFEYVLKHLFVMQKQPLTHMVKTLGPGADIILGRLSFDPNVLIGEMTAVQLDEVARKFDQWPLRPRVLFEDASVFT</sequence>
<dbReference type="EC" id="2.1.1.-" evidence="5"/>
<accession>A0A0C9MAC8</accession>
<keyword evidence="2 5" id="KW-0808">Transferase</keyword>
<keyword evidence="5" id="KW-0698">rRNA processing</keyword>
<evidence type="ECO:0000256" key="3">
    <source>
        <dbReference type="ARBA" id="ARBA00022691"/>
    </source>
</evidence>
<keyword evidence="1 5" id="KW-0489">Methyltransferase</keyword>
<dbReference type="OrthoDB" id="16079at2759"/>
<dbReference type="GO" id="GO:0006391">
    <property type="term" value="P:transcription initiation at mitochondrial promoter"/>
    <property type="evidence" value="ECO:0007669"/>
    <property type="project" value="TreeGrafter"/>
</dbReference>
<dbReference type="STRING" id="91626.A0A0C9MAC8"/>
<evidence type="ECO:0000256" key="2">
    <source>
        <dbReference type="ARBA" id="ARBA00022679"/>
    </source>
</evidence>
<dbReference type="PANTHER" id="PTHR11727:SF17">
    <property type="entry name" value="DIMETHYLADENOSINE TRANSFERASE 1, MITOCHONDRIAL"/>
    <property type="match status" value="1"/>
</dbReference>
<organism evidence="6">
    <name type="scientific">Mucor ambiguus</name>
    <dbReference type="NCBI Taxonomy" id="91626"/>
    <lineage>
        <taxon>Eukaryota</taxon>
        <taxon>Fungi</taxon>
        <taxon>Fungi incertae sedis</taxon>
        <taxon>Mucoromycota</taxon>
        <taxon>Mucoromycotina</taxon>
        <taxon>Mucoromycetes</taxon>
        <taxon>Mucorales</taxon>
        <taxon>Mucorineae</taxon>
        <taxon>Mucoraceae</taxon>
        <taxon>Mucor</taxon>
    </lineage>
</organism>
<keyword evidence="7" id="KW-1185">Reference proteome</keyword>
<dbReference type="InterPro" id="IPR001737">
    <property type="entry name" value="KsgA/Erm"/>
</dbReference>
<dbReference type="GO" id="GO:0034245">
    <property type="term" value="C:mitochondrial DNA-directed RNA polymerase complex"/>
    <property type="evidence" value="ECO:0007669"/>
    <property type="project" value="TreeGrafter"/>
</dbReference>
<dbReference type="InterPro" id="IPR029063">
    <property type="entry name" value="SAM-dependent_MTases_sf"/>
</dbReference>
<dbReference type="AlphaFoldDB" id="A0A0C9MAC8"/>
<reference evidence="6" key="1">
    <citation type="submission" date="2014-09" db="EMBL/GenBank/DDBJ databases">
        <title>Draft genome sequence of an oleaginous Mucoromycotina fungus Mucor ambiguus NBRC6742.</title>
        <authorList>
            <person name="Takeda I."/>
            <person name="Yamane N."/>
            <person name="Morita T."/>
            <person name="Tamano K."/>
            <person name="Machida M."/>
            <person name="Baker S."/>
            <person name="Koike H."/>
        </authorList>
    </citation>
    <scope>NUCLEOTIDE SEQUENCE</scope>
    <source>
        <strain evidence="6">NBRC 6742</strain>
    </source>
</reference>
<gene>
    <name evidence="6" type="ORF">MAM1_0059c03719</name>
</gene>